<dbReference type="InterPro" id="IPR048284">
    <property type="entry name" value="EryCIII-like_N"/>
</dbReference>
<dbReference type="EMBL" id="LGKG01000001">
    <property type="protein sequence ID" value="KPC66691.1"/>
    <property type="molecule type" value="Genomic_DNA"/>
</dbReference>
<dbReference type="PATRIC" id="fig|66876.3.peg.71"/>
<dbReference type="SUPFAM" id="SSF53756">
    <property type="entry name" value="UDP-Glycosyltransferase/glycogen phosphorylase"/>
    <property type="match status" value="1"/>
</dbReference>
<dbReference type="InterPro" id="IPR010610">
    <property type="entry name" value="EryCIII-like_C"/>
</dbReference>
<dbReference type="InterPro" id="IPR050426">
    <property type="entry name" value="Glycosyltransferase_28"/>
</dbReference>
<sequence>MRVLFAVSNWPGHWASMVPLGWALQAAGHEVNVMCTPCQTQPVSGAGLMPVPILEAMDMTVRGRLHNFRMAEFGSWPFSELPLHPLTGKPLDSLDEFDMSAWSQENHDWAIGVTTRSSDAAVDFARWWRPDLVVHDIMSFEGPLVGKVLDIPAVLQLWGPVGPEDDVPGAPPGASFVPMDPSGAFPRHGVGQMGPHVYEHVIDPSPTSARPPLKAERLSIRHVPYNGPGARLPHGESGSAGPRVCVVWGTSVSGIYGPASFAVPRVVSALAGLGAEVLVLLAGADRERMERVGALPPGVRLMERTPLHLLLPSCDVVIHHGGAGCAMTALTAGVPQLAIHTGLDQEVIAGRIAGAGAARSLSNVQADEGAIRAAVTSLLTDPAHAIAARKLRDEMESQPTPAALVSSLSALAQ</sequence>
<dbReference type="Pfam" id="PF06722">
    <property type="entry name" value="EryCIII-like_C"/>
    <property type="match status" value="1"/>
</dbReference>
<dbReference type="Proteomes" id="UP000037982">
    <property type="component" value="Unassembled WGS sequence"/>
</dbReference>
<protein>
    <submittedName>
        <fullName evidence="6">Protein IroB</fullName>
    </submittedName>
</protein>
<keyword evidence="7" id="KW-1185">Reference proteome</keyword>
<gene>
    <name evidence="6" type="ORF">ADL29_00320</name>
</gene>
<feature type="domain" description="Erythromycin biosynthesis protein CIII-like N-terminal" evidence="5">
    <location>
        <begin position="119"/>
        <end position="249"/>
    </location>
</feature>
<dbReference type="PANTHER" id="PTHR48050:SF13">
    <property type="entry name" value="STEROL 3-BETA-GLUCOSYLTRANSFERASE UGT80A2"/>
    <property type="match status" value="1"/>
</dbReference>
<dbReference type="GO" id="GO:0017000">
    <property type="term" value="P:antibiotic biosynthetic process"/>
    <property type="evidence" value="ECO:0007669"/>
    <property type="project" value="UniProtKB-ARBA"/>
</dbReference>
<dbReference type="Gene3D" id="3.40.50.2000">
    <property type="entry name" value="Glycogen Phosphorylase B"/>
    <property type="match status" value="2"/>
</dbReference>
<dbReference type="GO" id="GO:0016758">
    <property type="term" value="F:hexosyltransferase activity"/>
    <property type="evidence" value="ECO:0007669"/>
    <property type="project" value="UniProtKB-ARBA"/>
</dbReference>
<dbReference type="CDD" id="cd03784">
    <property type="entry name" value="GT1_Gtf-like"/>
    <property type="match status" value="1"/>
</dbReference>
<dbReference type="Pfam" id="PF21036">
    <property type="entry name" value="EryCIII-like_N"/>
    <property type="match status" value="1"/>
</dbReference>
<evidence type="ECO:0000256" key="3">
    <source>
        <dbReference type="ARBA" id="ARBA00022679"/>
    </source>
</evidence>
<accession>A0A0N0H400</accession>
<dbReference type="GO" id="GO:0008194">
    <property type="term" value="F:UDP-glycosyltransferase activity"/>
    <property type="evidence" value="ECO:0007669"/>
    <property type="project" value="InterPro"/>
</dbReference>
<dbReference type="InterPro" id="IPR002213">
    <property type="entry name" value="UDP_glucos_trans"/>
</dbReference>
<dbReference type="AlphaFoldDB" id="A0A0N0H400"/>
<evidence type="ECO:0000259" key="4">
    <source>
        <dbReference type="Pfam" id="PF06722"/>
    </source>
</evidence>
<keyword evidence="3" id="KW-0808">Transferase</keyword>
<evidence type="ECO:0000313" key="6">
    <source>
        <dbReference type="EMBL" id="KPC66691.1"/>
    </source>
</evidence>
<evidence type="ECO:0000256" key="2">
    <source>
        <dbReference type="ARBA" id="ARBA00022676"/>
    </source>
</evidence>
<reference evidence="7" key="1">
    <citation type="submission" date="2015-07" db="EMBL/GenBank/DDBJ databases">
        <authorList>
            <person name="Ju K.-S."/>
            <person name="Doroghazi J.R."/>
            <person name="Metcalf W.W."/>
        </authorList>
    </citation>
    <scope>NUCLEOTIDE SEQUENCE [LARGE SCALE GENOMIC DNA]</scope>
    <source>
        <strain evidence="7">NRRL ISP-5002</strain>
    </source>
</reference>
<organism evidence="6 7">
    <name type="scientific">Streptomyces chattanoogensis</name>
    <dbReference type="NCBI Taxonomy" id="66876"/>
    <lineage>
        <taxon>Bacteria</taxon>
        <taxon>Bacillati</taxon>
        <taxon>Actinomycetota</taxon>
        <taxon>Actinomycetes</taxon>
        <taxon>Kitasatosporales</taxon>
        <taxon>Streptomycetaceae</taxon>
        <taxon>Streptomyces</taxon>
    </lineage>
</organism>
<feature type="domain" description="Erythromycin biosynthesis protein CIII-like C-terminal" evidence="4">
    <location>
        <begin position="266"/>
        <end position="411"/>
    </location>
</feature>
<keyword evidence="2" id="KW-0328">Glycosyltransferase</keyword>
<evidence type="ECO:0000313" key="7">
    <source>
        <dbReference type="Proteomes" id="UP000037982"/>
    </source>
</evidence>
<name>A0A0N0H400_9ACTN</name>
<comment type="caution">
    <text evidence="6">The sequence shown here is derived from an EMBL/GenBank/DDBJ whole genome shotgun (WGS) entry which is preliminary data.</text>
</comment>
<dbReference type="PANTHER" id="PTHR48050">
    <property type="entry name" value="STEROL 3-BETA-GLUCOSYLTRANSFERASE"/>
    <property type="match status" value="1"/>
</dbReference>
<proteinExistence type="inferred from homology"/>
<comment type="similarity">
    <text evidence="1">Belongs to the glycosyltransferase 28 family.</text>
</comment>
<evidence type="ECO:0000259" key="5">
    <source>
        <dbReference type="Pfam" id="PF21036"/>
    </source>
</evidence>
<evidence type="ECO:0000256" key="1">
    <source>
        <dbReference type="ARBA" id="ARBA00006962"/>
    </source>
</evidence>